<evidence type="ECO:0000313" key="1">
    <source>
        <dbReference type="EMBL" id="MBF8640102.1"/>
    </source>
</evidence>
<dbReference type="GeneID" id="300266380"/>
<organism evidence="3 4">
    <name type="scientific">Pseudomonas luteola</name>
    <dbReference type="NCBI Taxonomy" id="47886"/>
    <lineage>
        <taxon>Bacteria</taxon>
        <taxon>Pseudomonadati</taxon>
        <taxon>Pseudomonadota</taxon>
        <taxon>Gammaproteobacteria</taxon>
        <taxon>Pseudomonadales</taxon>
        <taxon>Pseudomonadaceae</taxon>
        <taxon>Pseudomonas</taxon>
    </lineage>
</organism>
<accession>A0A2X2C9K2</accession>
<evidence type="ECO:0000313" key="5">
    <source>
        <dbReference type="Proteomes" id="UP000626180"/>
    </source>
</evidence>
<proteinExistence type="predicted"/>
<evidence type="ECO:0000313" key="2">
    <source>
        <dbReference type="EMBL" id="MBH3437969.1"/>
    </source>
</evidence>
<dbReference type="EMBL" id="UAUF01000009">
    <property type="protein sequence ID" value="SPZ04004.1"/>
    <property type="molecule type" value="Genomic_DNA"/>
</dbReference>
<evidence type="ECO:0000313" key="3">
    <source>
        <dbReference type="EMBL" id="SPZ04004.1"/>
    </source>
</evidence>
<dbReference type="Proteomes" id="UP000638986">
    <property type="component" value="Unassembled WGS sequence"/>
</dbReference>
<dbReference type="EMBL" id="JADMCD010000002">
    <property type="protein sequence ID" value="MBF8640102.1"/>
    <property type="molecule type" value="Genomic_DNA"/>
</dbReference>
<gene>
    <name evidence="2" type="ORF">I5Q09_04615</name>
    <name evidence="1" type="ORF">IRZ65_05365</name>
    <name evidence="3" type="ORF">NCTC11842_01347</name>
</gene>
<evidence type="ECO:0000313" key="6">
    <source>
        <dbReference type="Proteomes" id="UP000638986"/>
    </source>
</evidence>
<sequence>MNTHQQTQTAIQMLSSAFAPFDCVIAAPSKKGFSFIIVNEFGVARHTQRLYREEYSCPTRLQSVIERARKAISA</sequence>
<dbReference type="Proteomes" id="UP000250443">
    <property type="component" value="Unassembled WGS sequence"/>
</dbReference>
<reference evidence="1 5" key="2">
    <citation type="submission" date="2020-10" db="EMBL/GenBank/DDBJ databases">
        <title>Genome sequences of Pseudomonas isolates.</title>
        <authorList>
            <person name="Wessels L."/>
            <person name="Reich F."/>
            <person name="Hammerl J."/>
        </authorList>
    </citation>
    <scope>NUCLEOTIDE SEQUENCE [LARGE SCALE GENOMIC DNA]</scope>
    <source>
        <strain evidence="1 5">20-MO00624-0</strain>
    </source>
</reference>
<reference evidence="2 6" key="3">
    <citation type="submission" date="2020-11" db="EMBL/GenBank/DDBJ databases">
        <title>Enhanced detection system for hospital associated transmission using whole genome sequencing surveillance.</title>
        <authorList>
            <person name="Harrison L.H."/>
            <person name="Van Tyne D."/>
            <person name="Marsh J.W."/>
            <person name="Griffith M.P."/>
            <person name="Snyder D.J."/>
            <person name="Cooper V.S."/>
            <person name="Mustapha M."/>
        </authorList>
    </citation>
    <scope>NUCLEOTIDE SEQUENCE [LARGE SCALE GENOMIC DNA]</scope>
    <source>
        <strain evidence="2 6">PSB00013</strain>
    </source>
</reference>
<dbReference type="Proteomes" id="UP000626180">
    <property type="component" value="Unassembled WGS sequence"/>
</dbReference>
<dbReference type="RefSeq" id="WP_010795154.1">
    <property type="nucleotide sequence ID" value="NZ_CP044086.1"/>
</dbReference>
<dbReference type="AlphaFoldDB" id="A0A2X2C9K2"/>
<dbReference type="EMBL" id="JADTXM010000002">
    <property type="protein sequence ID" value="MBH3437969.1"/>
    <property type="molecule type" value="Genomic_DNA"/>
</dbReference>
<reference evidence="3 4" key="1">
    <citation type="submission" date="2018-06" db="EMBL/GenBank/DDBJ databases">
        <authorList>
            <consortium name="Pathogen Informatics"/>
            <person name="Doyle S."/>
        </authorList>
    </citation>
    <scope>NUCLEOTIDE SEQUENCE [LARGE SCALE GENOMIC DNA]</scope>
    <source>
        <strain evidence="3 4">NCTC11842</strain>
    </source>
</reference>
<protein>
    <submittedName>
        <fullName evidence="3">Uncharacterized protein</fullName>
    </submittedName>
</protein>
<evidence type="ECO:0000313" key="4">
    <source>
        <dbReference type="Proteomes" id="UP000250443"/>
    </source>
</evidence>
<keyword evidence="5" id="KW-1185">Reference proteome</keyword>
<name>A0A2X2C9K2_PSELU</name>